<dbReference type="SUPFAM" id="SSF53955">
    <property type="entry name" value="Lysozyme-like"/>
    <property type="match status" value="1"/>
</dbReference>
<dbReference type="InterPro" id="IPR023346">
    <property type="entry name" value="Lysozyme-like_dom_sf"/>
</dbReference>
<feature type="chain" id="PRO_5036747883" evidence="2">
    <location>
        <begin position="21"/>
        <end position="676"/>
    </location>
</feature>
<dbReference type="Gene3D" id="3.10.350.10">
    <property type="entry name" value="LysM domain"/>
    <property type="match status" value="3"/>
</dbReference>
<reference evidence="4" key="1">
    <citation type="submission" date="2021-01" db="EMBL/GenBank/DDBJ databases">
        <title>Marivirga sp. nov., isolated from intertidal surface sediments.</title>
        <authorList>
            <person name="Zhang M."/>
        </authorList>
    </citation>
    <scope>NUCLEOTIDE SEQUENCE</scope>
    <source>
        <strain evidence="4">SM1354</strain>
    </source>
</reference>
<evidence type="ECO:0000313" key="5">
    <source>
        <dbReference type="Proteomes" id="UP000642920"/>
    </source>
</evidence>
<evidence type="ECO:0000256" key="1">
    <source>
        <dbReference type="SAM" id="MobiDB-lite"/>
    </source>
</evidence>
<dbReference type="PANTHER" id="PTHR33734">
    <property type="entry name" value="LYSM DOMAIN-CONTAINING GPI-ANCHORED PROTEIN 2"/>
    <property type="match status" value="1"/>
</dbReference>
<dbReference type="RefSeq" id="WP_201918700.1">
    <property type="nucleotide sequence ID" value="NZ_JAERQG010000001.1"/>
</dbReference>
<keyword evidence="2" id="KW-0732">Signal</keyword>
<dbReference type="CDD" id="cd00118">
    <property type="entry name" value="LysM"/>
    <property type="match status" value="3"/>
</dbReference>
<dbReference type="Gene3D" id="1.10.530.10">
    <property type="match status" value="1"/>
</dbReference>
<comment type="caution">
    <text evidence="4">The sequence shown here is derived from an EMBL/GenBank/DDBJ whole genome shotgun (WGS) entry which is preliminary data.</text>
</comment>
<dbReference type="SMART" id="SM00257">
    <property type="entry name" value="LysM"/>
    <property type="match status" value="3"/>
</dbReference>
<gene>
    <name evidence="4" type="ORF">JKP34_05995</name>
</gene>
<dbReference type="Pfam" id="PF01476">
    <property type="entry name" value="LysM"/>
    <property type="match status" value="3"/>
</dbReference>
<feature type="domain" description="LysM" evidence="3">
    <location>
        <begin position="374"/>
        <end position="418"/>
    </location>
</feature>
<feature type="domain" description="LysM" evidence="3">
    <location>
        <begin position="630"/>
        <end position="673"/>
    </location>
</feature>
<accession>A0A937DJD6</accession>
<evidence type="ECO:0000313" key="4">
    <source>
        <dbReference type="EMBL" id="MBL0764794.1"/>
    </source>
</evidence>
<feature type="compositionally biased region" description="Basic and acidic residues" evidence="1">
    <location>
        <begin position="441"/>
        <end position="462"/>
    </location>
</feature>
<proteinExistence type="predicted"/>
<dbReference type="PROSITE" id="PS51782">
    <property type="entry name" value="LYSM"/>
    <property type="match status" value="3"/>
</dbReference>
<dbReference type="InterPro" id="IPR008258">
    <property type="entry name" value="Transglycosylase_SLT_dom_1"/>
</dbReference>
<dbReference type="EMBL" id="JAERQG010000001">
    <property type="protein sequence ID" value="MBL0764794.1"/>
    <property type="molecule type" value="Genomic_DNA"/>
</dbReference>
<organism evidence="4 5">
    <name type="scientific">Marivirga atlantica</name>
    <dbReference type="NCBI Taxonomy" id="1548457"/>
    <lineage>
        <taxon>Bacteria</taxon>
        <taxon>Pseudomonadati</taxon>
        <taxon>Bacteroidota</taxon>
        <taxon>Cytophagia</taxon>
        <taxon>Cytophagales</taxon>
        <taxon>Marivirgaceae</taxon>
        <taxon>Marivirga</taxon>
    </lineage>
</organism>
<feature type="region of interest" description="Disordered" evidence="1">
    <location>
        <begin position="608"/>
        <end position="631"/>
    </location>
</feature>
<evidence type="ECO:0000259" key="3">
    <source>
        <dbReference type="PROSITE" id="PS51782"/>
    </source>
</evidence>
<protein>
    <submittedName>
        <fullName evidence="4">LysM peptidoglycan-binding domain-containing protein</fullName>
    </submittedName>
</protein>
<dbReference type="PANTHER" id="PTHR33734:SF22">
    <property type="entry name" value="MEMBRANE-BOUND LYTIC MUREIN TRANSGLYCOSYLASE D"/>
    <property type="match status" value="1"/>
</dbReference>
<dbReference type="Pfam" id="PF01464">
    <property type="entry name" value="SLT"/>
    <property type="match status" value="1"/>
</dbReference>
<sequence length="676" mass="77763">MRITCLLVLNLLLISFSGLSQTVPHKIDFADMELKLTKDAIKDIQSHVDALTRSDSYFQKQLEKADMYMPIIERIFKEEGLPDDFKYLVIQESALIPDAVSSSNAVGFWQFKEISGLENGLRIDRQVDERMNIVSASHAAANYLKKHNEQFDNWAYTLIAYQRGVAGARSVIDERYFGARKLPITKNTYWYLKKYLAHKVAFENALGTTQPTYYLKEVKDAQGKHLKDIANEENVEQELIEDYNKWLLRGRIPDDKNYTVIVPIDRANSDTPYHNTKKEPTVDLPGKVNQRLQNQYPIIEDKAASKNATIAHEIKVNGLKGIVAAEGYKVESLAEKGGLKASKFRKFNDMSLRQSLEIGEIYYLQRKRNRAKFYYHTVQPGESMWEISQKYGLKLHKLYRKNRMKDPATPKAGRVLWLRLNRPSNIPVEYKEIRMPVKPKQEQEKVIDEKAEIKAPSQKDKSSIQLDSVQTKKEEVAKPINIEPIAETDSTITSVKQDSTNSTMDVSHELDKTPSVDHEVITSDTLKNDTSAIEIDSTQVDTENFEQERENTELMEYTIKKGDTFFSISNRFNMRISDLLNYNDLDIRDTLAIDQKILVNKMVIPDSERQQASDNEDNSSESSSEQKADIEHKISSGETLYSLARKYNVSLKEILEWNNKDDYSIKEGEIIIIKRK</sequence>
<dbReference type="CDD" id="cd16894">
    <property type="entry name" value="MltD-like"/>
    <property type="match status" value="1"/>
</dbReference>
<evidence type="ECO:0000256" key="2">
    <source>
        <dbReference type="SAM" id="SignalP"/>
    </source>
</evidence>
<dbReference type="SUPFAM" id="SSF54106">
    <property type="entry name" value="LysM domain"/>
    <property type="match status" value="3"/>
</dbReference>
<feature type="region of interest" description="Disordered" evidence="1">
    <location>
        <begin position="494"/>
        <end position="515"/>
    </location>
</feature>
<dbReference type="InterPro" id="IPR018392">
    <property type="entry name" value="LysM"/>
</dbReference>
<keyword evidence="5" id="KW-1185">Reference proteome</keyword>
<name>A0A937DJD6_9BACT</name>
<dbReference type="Proteomes" id="UP000642920">
    <property type="component" value="Unassembled WGS sequence"/>
</dbReference>
<feature type="compositionally biased region" description="Basic and acidic residues" evidence="1">
    <location>
        <begin position="506"/>
        <end position="515"/>
    </location>
</feature>
<dbReference type="InterPro" id="IPR036779">
    <property type="entry name" value="LysM_dom_sf"/>
</dbReference>
<feature type="compositionally biased region" description="Polar residues" evidence="1">
    <location>
        <begin position="494"/>
        <end position="505"/>
    </location>
</feature>
<feature type="signal peptide" evidence="2">
    <location>
        <begin position="1"/>
        <end position="20"/>
    </location>
</feature>
<feature type="domain" description="LysM" evidence="3">
    <location>
        <begin position="555"/>
        <end position="599"/>
    </location>
</feature>
<dbReference type="AlphaFoldDB" id="A0A937DJD6"/>
<feature type="region of interest" description="Disordered" evidence="1">
    <location>
        <begin position="441"/>
        <end position="470"/>
    </location>
</feature>